<dbReference type="InterPro" id="IPR000847">
    <property type="entry name" value="LysR_HTH_N"/>
</dbReference>
<keyword evidence="4" id="KW-0804">Transcription</keyword>
<dbReference type="Gene3D" id="3.40.190.10">
    <property type="entry name" value="Periplasmic binding protein-like II"/>
    <property type="match status" value="2"/>
</dbReference>
<dbReference type="Pfam" id="PF00126">
    <property type="entry name" value="HTH_1"/>
    <property type="match status" value="1"/>
</dbReference>
<evidence type="ECO:0000259" key="5">
    <source>
        <dbReference type="PROSITE" id="PS50931"/>
    </source>
</evidence>
<dbReference type="GO" id="GO:0003700">
    <property type="term" value="F:DNA-binding transcription factor activity"/>
    <property type="evidence" value="ECO:0007669"/>
    <property type="project" value="InterPro"/>
</dbReference>
<dbReference type="PANTHER" id="PTHR30126:SF98">
    <property type="entry name" value="HTH-TYPE TRANSCRIPTIONAL ACTIVATOR BAUR"/>
    <property type="match status" value="1"/>
</dbReference>
<dbReference type="KEGG" id="htr:EPV75_09645"/>
<sequence length="301" mass="34081">MNIDENYVKLLKIYAAVVESNGIANAQARLNKDASTISRAITQLEKRLQLTLCNRGRSGFEVTPEGSLVYEESLKLFTGFRGFEKRVESLSGKGLQSLSIGIIDNVITDPNCPLLLAIKQYCADSHPDVMLNIGVQTPHELEKQLLDKRIDMALGIFESKHDAISYTPIYQETDYLYCAVDSDLGKKIQTENTDGNIFDWLNGQNFVSRNFLKETDLIELNLETYGHVTYTENLEAMMFLILSGQYIGFIPQHYADSFEKQGILIPVLPKQFFHISVVEAAHLTRDETLRNVIGQFFKQLK</sequence>
<accession>A0A410H4R0</accession>
<keyword evidence="7" id="KW-1185">Reference proteome</keyword>
<name>A0A410H4R0_9GAMM</name>
<dbReference type="SUPFAM" id="SSF46785">
    <property type="entry name" value="Winged helix' DNA-binding domain"/>
    <property type="match status" value="1"/>
</dbReference>
<evidence type="ECO:0000256" key="3">
    <source>
        <dbReference type="ARBA" id="ARBA00023125"/>
    </source>
</evidence>
<evidence type="ECO:0000313" key="7">
    <source>
        <dbReference type="Proteomes" id="UP000285478"/>
    </source>
</evidence>
<dbReference type="RefSeq" id="WP_128385244.1">
    <property type="nucleotide sequence ID" value="NZ_CP035033.1"/>
</dbReference>
<dbReference type="AlphaFoldDB" id="A0A410H4R0"/>
<organism evidence="6 7">
    <name type="scientific">Hydrogenovibrio thermophilus</name>
    <dbReference type="NCBI Taxonomy" id="265883"/>
    <lineage>
        <taxon>Bacteria</taxon>
        <taxon>Pseudomonadati</taxon>
        <taxon>Pseudomonadota</taxon>
        <taxon>Gammaproteobacteria</taxon>
        <taxon>Thiotrichales</taxon>
        <taxon>Piscirickettsiaceae</taxon>
        <taxon>Hydrogenovibrio</taxon>
    </lineage>
</organism>
<dbReference type="SUPFAM" id="SSF53850">
    <property type="entry name" value="Periplasmic binding protein-like II"/>
    <property type="match status" value="1"/>
</dbReference>
<dbReference type="InterPro" id="IPR036388">
    <property type="entry name" value="WH-like_DNA-bd_sf"/>
</dbReference>
<dbReference type="InterPro" id="IPR036390">
    <property type="entry name" value="WH_DNA-bd_sf"/>
</dbReference>
<dbReference type="PANTHER" id="PTHR30126">
    <property type="entry name" value="HTH-TYPE TRANSCRIPTIONAL REGULATOR"/>
    <property type="match status" value="1"/>
</dbReference>
<dbReference type="InterPro" id="IPR005119">
    <property type="entry name" value="LysR_subst-bd"/>
</dbReference>
<protein>
    <submittedName>
        <fullName evidence="6">LysR family transcriptional regulator</fullName>
    </submittedName>
</protein>
<dbReference type="CDD" id="cd05466">
    <property type="entry name" value="PBP2_LTTR_substrate"/>
    <property type="match status" value="1"/>
</dbReference>
<dbReference type="Pfam" id="PF03466">
    <property type="entry name" value="LysR_substrate"/>
    <property type="match status" value="1"/>
</dbReference>
<comment type="similarity">
    <text evidence="1">Belongs to the LysR transcriptional regulatory family.</text>
</comment>
<dbReference type="Gene3D" id="1.10.10.10">
    <property type="entry name" value="Winged helix-like DNA-binding domain superfamily/Winged helix DNA-binding domain"/>
    <property type="match status" value="1"/>
</dbReference>
<dbReference type="EMBL" id="CP035033">
    <property type="protein sequence ID" value="QAB15913.1"/>
    <property type="molecule type" value="Genomic_DNA"/>
</dbReference>
<dbReference type="PROSITE" id="PS50931">
    <property type="entry name" value="HTH_LYSR"/>
    <property type="match status" value="1"/>
</dbReference>
<dbReference type="GO" id="GO:0000976">
    <property type="term" value="F:transcription cis-regulatory region binding"/>
    <property type="evidence" value="ECO:0007669"/>
    <property type="project" value="TreeGrafter"/>
</dbReference>
<proteinExistence type="inferred from homology"/>
<feature type="domain" description="HTH lysR-type" evidence="5">
    <location>
        <begin position="1"/>
        <end position="63"/>
    </location>
</feature>
<reference evidence="6 7" key="1">
    <citation type="journal article" date="2018" name="Environ. Microbiol.">
        <title>Genomes of ubiquitous marine and hypersaline Hydrogenovibrio, Thiomicrorhabdus and Thiomicrospira spp. encode a diversity of mechanisms to sustain chemolithoautotrophy in heterogeneous environments.</title>
        <authorList>
            <person name="Scott K.M."/>
            <person name="Williams J."/>
            <person name="Porter C.M.B."/>
            <person name="Russel S."/>
            <person name="Harmer T.L."/>
            <person name="Paul J.H."/>
            <person name="Antonen K.M."/>
            <person name="Bridges M.K."/>
            <person name="Camper G.J."/>
            <person name="Campla C.K."/>
            <person name="Casella L.G."/>
            <person name="Chase E."/>
            <person name="Conrad J.W."/>
            <person name="Cruz M.C."/>
            <person name="Dunlap D.S."/>
            <person name="Duran L."/>
            <person name="Fahsbender E.M."/>
            <person name="Goldsmith D.B."/>
            <person name="Keeley R.F."/>
            <person name="Kondoff M.R."/>
            <person name="Kussy B.I."/>
            <person name="Lane M.K."/>
            <person name="Lawler S."/>
            <person name="Leigh B.A."/>
            <person name="Lewis C."/>
            <person name="Lostal L.M."/>
            <person name="Marking D."/>
            <person name="Mancera P.A."/>
            <person name="McClenthan E.C."/>
            <person name="McIntyre E.A."/>
            <person name="Mine J.A."/>
            <person name="Modi S."/>
            <person name="Moore B.D."/>
            <person name="Morgan W.A."/>
            <person name="Nelson K.M."/>
            <person name="Nguyen K.N."/>
            <person name="Ogburn N."/>
            <person name="Parrino D.G."/>
            <person name="Pedapudi A.D."/>
            <person name="Pelham R.P."/>
            <person name="Preece A.M."/>
            <person name="Rampersad E.A."/>
            <person name="Richardson J.C."/>
            <person name="Rodgers C.M."/>
            <person name="Schaffer B.L."/>
            <person name="Sheridan N.E."/>
            <person name="Solone M.R."/>
            <person name="Staley Z.R."/>
            <person name="Tabuchi M."/>
            <person name="Waide R.J."/>
            <person name="Wanjugi P.W."/>
            <person name="Young S."/>
            <person name="Clum A."/>
            <person name="Daum C."/>
            <person name="Huntemann M."/>
            <person name="Ivanova N."/>
            <person name="Kyrpides N."/>
            <person name="Mikhailova N."/>
            <person name="Palaniappan K."/>
            <person name="Pillay M."/>
            <person name="Reddy T.B.K."/>
            <person name="Shapiro N."/>
            <person name="Stamatis D."/>
            <person name="Varghese N."/>
            <person name="Woyke T."/>
            <person name="Boden R."/>
            <person name="Freyermuth S.K."/>
            <person name="Kerfeld C.A."/>
        </authorList>
    </citation>
    <scope>NUCLEOTIDE SEQUENCE [LARGE SCALE GENOMIC DNA]</scope>
    <source>
        <strain evidence="6 7">JR-2</strain>
    </source>
</reference>
<gene>
    <name evidence="6" type="ORF">EPV75_09645</name>
</gene>
<keyword evidence="3" id="KW-0238">DNA-binding</keyword>
<keyword evidence="2" id="KW-0805">Transcription regulation</keyword>
<evidence type="ECO:0000256" key="2">
    <source>
        <dbReference type="ARBA" id="ARBA00023015"/>
    </source>
</evidence>
<evidence type="ECO:0000313" key="6">
    <source>
        <dbReference type="EMBL" id="QAB15913.1"/>
    </source>
</evidence>
<dbReference type="Proteomes" id="UP000285478">
    <property type="component" value="Chromosome"/>
</dbReference>
<evidence type="ECO:0000256" key="1">
    <source>
        <dbReference type="ARBA" id="ARBA00009437"/>
    </source>
</evidence>
<evidence type="ECO:0000256" key="4">
    <source>
        <dbReference type="ARBA" id="ARBA00023163"/>
    </source>
</evidence>